<dbReference type="InterPro" id="IPR059092">
    <property type="entry name" value="UPF0323_dom"/>
</dbReference>
<dbReference type="eggNOG" id="ENOG502ZIB8">
    <property type="taxonomic scope" value="Bacteria"/>
</dbReference>
<proteinExistence type="predicted"/>
<feature type="compositionally biased region" description="Polar residues" evidence="1">
    <location>
        <begin position="173"/>
        <end position="183"/>
    </location>
</feature>
<organism evidence="3 4">
    <name type="scientific">Helicobacter macacae MIT 99-5501</name>
    <dbReference type="NCBI Taxonomy" id="1357400"/>
    <lineage>
        <taxon>Bacteria</taxon>
        <taxon>Pseudomonadati</taxon>
        <taxon>Campylobacterota</taxon>
        <taxon>Epsilonproteobacteria</taxon>
        <taxon>Campylobacterales</taxon>
        <taxon>Helicobacteraceae</taxon>
        <taxon>Helicobacter</taxon>
    </lineage>
</organism>
<dbReference type="Proteomes" id="UP000018731">
    <property type="component" value="Unassembled WGS sequence"/>
</dbReference>
<evidence type="ECO:0000313" key="3">
    <source>
        <dbReference type="EMBL" id="ETD24048.1"/>
    </source>
</evidence>
<accession>V8C9H1</accession>
<feature type="region of interest" description="Disordered" evidence="1">
    <location>
        <begin position="159"/>
        <end position="219"/>
    </location>
</feature>
<dbReference type="HOGENOM" id="CLU_111520_0_0_7"/>
<protein>
    <recommendedName>
        <fullName evidence="2">UPF0323 domain-containing protein</fullName>
    </recommendedName>
</protein>
<dbReference type="RefSeq" id="WP_023927519.1">
    <property type="nucleotide sequence ID" value="NZ_KI669454.1"/>
</dbReference>
<evidence type="ECO:0000256" key="1">
    <source>
        <dbReference type="SAM" id="MobiDB-lite"/>
    </source>
</evidence>
<comment type="caution">
    <text evidence="3">The sequence shown here is derived from an EMBL/GenBank/DDBJ whole genome shotgun (WGS) entry which is preliminary data.</text>
</comment>
<dbReference type="Pfam" id="PF26303">
    <property type="entry name" value="UPF0323"/>
    <property type="match status" value="1"/>
</dbReference>
<gene>
    <name evidence="3" type="ORF">HMPREF2086_00795</name>
</gene>
<reference evidence="3 4" key="1">
    <citation type="journal article" date="2014" name="Genome Announc.">
        <title>Draft genome sequences of six enterohepatic helicobacter species isolated from humans and one from rhesus macaques.</title>
        <authorList>
            <person name="Shen Z."/>
            <person name="Sheh A."/>
            <person name="Young S.K."/>
            <person name="Abouelliel A."/>
            <person name="Ward D.V."/>
            <person name="Earl A.M."/>
            <person name="Fox J.G."/>
        </authorList>
    </citation>
    <scope>NUCLEOTIDE SEQUENCE [LARGE SCALE GENOMIC DNA]</scope>
    <source>
        <strain evidence="3 4">MIT 99-5501</strain>
    </source>
</reference>
<evidence type="ECO:0000259" key="2">
    <source>
        <dbReference type="Pfam" id="PF26303"/>
    </source>
</evidence>
<keyword evidence="4" id="KW-1185">Reference proteome</keyword>
<dbReference type="PATRIC" id="fig|1357400.3.peg.1093"/>
<sequence>MSKKYMANKKYLRKISDFAMIGGVSALVVGVFAGCDINNPSEQNPQASQAIKQGAFVLLEQQADGSYKVLEEYPSGKTHIVVRDTSGNERVLSDEEIQKLLKEEEQKIDNGTSALTANPSGGESGGLGLGGAILASAAGAMLGSYIGNKLFNNPNYQQNKQRTYKSPQAYERSANSFGKSNSAGGARGGTPSNAKGGFFGSSQGGTKGGTPSKSSGFGG</sequence>
<dbReference type="PROSITE" id="PS51257">
    <property type="entry name" value="PROKAR_LIPOPROTEIN"/>
    <property type="match status" value="1"/>
</dbReference>
<feature type="compositionally biased region" description="Gly residues" evidence="1">
    <location>
        <begin position="197"/>
        <end position="208"/>
    </location>
</feature>
<evidence type="ECO:0000313" key="4">
    <source>
        <dbReference type="Proteomes" id="UP000018731"/>
    </source>
</evidence>
<feature type="compositionally biased region" description="Low complexity" evidence="1">
    <location>
        <begin position="209"/>
        <end position="219"/>
    </location>
</feature>
<dbReference type="AlphaFoldDB" id="V8C9H1"/>
<dbReference type="EMBL" id="AZJI01000004">
    <property type="protein sequence ID" value="ETD24048.1"/>
    <property type="molecule type" value="Genomic_DNA"/>
</dbReference>
<dbReference type="NCBIfam" id="NF003146">
    <property type="entry name" value="PRK04081.1"/>
    <property type="match status" value="1"/>
</dbReference>
<feature type="domain" description="UPF0323" evidence="2">
    <location>
        <begin position="56"/>
        <end position="180"/>
    </location>
</feature>
<name>V8C9H1_9HELI</name>
<dbReference type="STRING" id="1357400.HMPREF2086_00795"/>